<reference evidence="1 2" key="1">
    <citation type="journal article" date="2018" name="Genome Biol. Evol.">
        <title>Multiple Roots of Fruiting Body Formation in Amoebozoa.</title>
        <authorList>
            <person name="Hillmann F."/>
            <person name="Forbes G."/>
            <person name="Novohradska S."/>
            <person name="Ferling I."/>
            <person name="Riege K."/>
            <person name="Groth M."/>
            <person name="Westermann M."/>
            <person name="Marz M."/>
            <person name="Spaller T."/>
            <person name="Winckler T."/>
            <person name="Schaap P."/>
            <person name="Glockner G."/>
        </authorList>
    </citation>
    <scope>NUCLEOTIDE SEQUENCE [LARGE SCALE GENOMIC DNA]</scope>
    <source>
        <strain evidence="1 2">Jena</strain>
    </source>
</reference>
<dbReference type="EMBL" id="MDYQ01000210">
    <property type="protein sequence ID" value="PRP78697.1"/>
    <property type="molecule type" value="Genomic_DNA"/>
</dbReference>
<dbReference type="Proteomes" id="UP000241769">
    <property type="component" value="Unassembled WGS sequence"/>
</dbReference>
<organism evidence="1 2">
    <name type="scientific">Planoprotostelium fungivorum</name>
    <dbReference type="NCBI Taxonomy" id="1890364"/>
    <lineage>
        <taxon>Eukaryota</taxon>
        <taxon>Amoebozoa</taxon>
        <taxon>Evosea</taxon>
        <taxon>Variosea</taxon>
        <taxon>Cavosteliida</taxon>
        <taxon>Cavosteliaceae</taxon>
        <taxon>Planoprotostelium</taxon>
    </lineage>
</organism>
<dbReference type="InParanoid" id="A0A2P6N419"/>
<protein>
    <submittedName>
        <fullName evidence="1">Uncharacterized protein</fullName>
    </submittedName>
</protein>
<dbReference type="AlphaFoldDB" id="A0A2P6N419"/>
<accession>A0A2P6N419</accession>
<gene>
    <name evidence="1" type="ORF">PROFUN_13436</name>
</gene>
<evidence type="ECO:0000313" key="2">
    <source>
        <dbReference type="Proteomes" id="UP000241769"/>
    </source>
</evidence>
<name>A0A2P6N419_9EUKA</name>
<keyword evidence="2" id="KW-1185">Reference proteome</keyword>
<comment type="caution">
    <text evidence="1">The sequence shown here is derived from an EMBL/GenBank/DDBJ whole genome shotgun (WGS) entry which is preliminary data.</text>
</comment>
<evidence type="ECO:0000313" key="1">
    <source>
        <dbReference type="EMBL" id="PRP78697.1"/>
    </source>
</evidence>
<sequence>MNNIPGSYLDAPLQISNKENATRATLKSVTASTSQTPQVRKALGDLSNMSGTRTPLKEKSLFSKPTATPSLKVATKKSVTSTKKKVSSSVLPNEQTHKADGRTLFRCQMPAELAYDSKKMAGPLRVHTSSLSSMSLSSNSEDYFMNEAESFISQYDLDDLDHFLPVETPFLTEADLDLDLPEIF</sequence>
<proteinExistence type="predicted"/>